<evidence type="ECO:0000313" key="2">
    <source>
        <dbReference type="Proteomes" id="UP000216215"/>
    </source>
</evidence>
<organism evidence="1 2">
    <name type="scientific">Mesorhizobium mediterraneum</name>
    <dbReference type="NCBI Taxonomy" id="43617"/>
    <lineage>
        <taxon>Bacteria</taxon>
        <taxon>Pseudomonadati</taxon>
        <taxon>Pseudomonadota</taxon>
        <taxon>Alphaproteobacteria</taxon>
        <taxon>Hyphomicrobiales</taxon>
        <taxon>Phyllobacteriaceae</taxon>
        <taxon>Mesorhizobium</taxon>
    </lineage>
</organism>
<gene>
    <name evidence="1" type="ORF">CIT25_05020</name>
</gene>
<proteinExistence type="predicted"/>
<name>A0AB36RF12_9HYPH</name>
<accession>A0AB36RF12</accession>
<dbReference type="AlphaFoldDB" id="A0AB36RF12"/>
<dbReference type="EMBL" id="NPKI01000009">
    <property type="protein sequence ID" value="PAQ03509.1"/>
    <property type="molecule type" value="Genomic_DNA"/>
</dbReference>
<sequence>MYRNGIFPHEVRRALDGRMRRIKNSARTTGRRVSDPDIQSLLRPLYEKRYGSRRKHAGYQRSGR</sequence>
<comment type="caution">
    <text evidence="1">The sequence shown here is derived from an EMBL/GenBank/DDBJ whole genome shotgun (WGS) entry which is preliminary data.</text>
</comment>
<evidence type="ECO:0000313" key="1">
    <source>
        <dbReference type="EMBL" id="PAQ03509.1"/>
    </source>
</evidence>
<dbReference type="Proteomes" id="UP000216215">
    <property type="component" value="Unassembled WGS sequence"/>
</dbReference>
<keyword evidence="2" id="KW-1185">Reference proteome</keyword>
<reference evidence="2" key="1">
    <citation type="submission" date="2017-08" db="EMBL/GenBank/DDBJ databases">
        <title>Mesorhizobium wenxinae sp. nov., a novel rhizobial species isolated from root nodules of chickpea (Cicer arietinum L.).</title>
        <authorList>
            <person name="Zhang J."/>
        </authorList>
    </citation>
    <scope>NUCLEOTIDE SEQUENCE [LARGE SCALE GENOMIC DNA]</scope>
    <source>
        <strain evidence="2">USDA 3392</strain>
    </source>
</reference>
<protein>
    <submittedName>
        <fullName evidence="1">Uncharacterized protein</fullName>
    </submittedName>
</protein>